<keyword evidence="9" id="KW-1185">Reference proteome</keyword>
<sequence length="478" mass="48490">MTEMRDSRPAKRSRWLLLAVSISGVLAGLDGTAVVIAAPNIAQTVHASPIQLQWITNSYLVALAVGLLPAGRFVDRVGARRGFVLGVALFGLLSLPIALATSATMLITLRAAQGLAGALMQPAAMALLRVTFPPPRLNPAIGVLTAATAASAAGGPIIAGTIVEHFGWPAVFLLNLPFALVTALLGRWSAAGSRGDEAPRPPARAVLRLPGIGFGVLLVTASYFAIYGLLFVLTLYLQNLRGLDPVAAGLWLLPLSAVVVLSAPLGGVLTTRYGAPRPALAGMALVVVTLAGLSTVDDETTLAGFAPIALLGGTGAGIALVAGTQAIIGVAPTALSGLASAVQQTVSQLGGVLGIGVLGAVLSWRVGEVLPAELDHAALPEDLVRRTLDNTGDVAQGTVPVPPATTDSVAAALTAAGRQAFLEGLHTSLLVAALVTAVGSVLAAMIRSTAESAGPPDTTSDVDNEGGNQQRTHHKRVQ</sequence>
<reference evidence="8 9" key="1">
    <citation type="submission" date="2018-03" db="EMBL/GenBank/DDBJ databases">
        <title>Actinopolyspora mortivallis from Sahara, screening for active biomolecules.</title>
        <authorList>
            <person name="Selama O."/>
            <person name="Wellington E.M.H."/>
            <person name="Hacene H."/>
        </authorList>
    </citation>
    <scope>NUCLEOTIDE SEQUENCE [LARGE SCALE GENOMIC DNA]</scope>
    <source>
        <strain evidence="8 9">M5A</strain>
    </source>
</reference>
<keyword evidence="4 6" id="KW-0472">Membrane</keyword>
<keyword evidence="2 6" id="KW-0812">Transmembrane</keyword>
<protein>
    <submittedName>
        <fullName evidence="8">MFS transporter</fullName>
    </submittedName>
</protein>
<dbReference type="Proteomes" id="UP000239352">
    <property type="component" value="Unassembled WGS sequence"/>
</dbReference>
<feature type="transmembrane region" description="Helical" evidence="6">
    <location>
        <begin position="83"/>
        <end position="105"/>
    </location>
</feature>
<feature type="transmembrane region" description="Helical" evidence="6">
    <location>
        <begin position="140"/>
        <end position="162"/>
    </location>
</feature>
<dbReference type="Pfam" id="PF07690">
    <property type="entry name" value="MFS_1"/>
    <property type="match status" value="1"/>
</dbReference>
<organism evidence="8 9">
    <name type="scientific">Actinopolyspora mortivallis</name>
    <dbReference type="NCBI Taxonomy" id="33906"/>
    <lineage>
        <taxon>Bacteria</taxon>
        <taxon>Bacillati</taxon>
        <taxon>Actinomycetota</taxon>
        <taxon>Actinomycetes</taxon>
        <taxon>Actinopolysporales</taxon>
        <taxon>Actinopolysporaceae</taxon>
        <taxon>Actinopolyspora</taxon>
    </lineage>
</organism>
<proteinExistence type="predicted"/>
<feature type="transmembrane region" description="Helical" evidence="6">
    <location>
        <begin position="346"/>
        <end position="366"/>
    </location>
</feature>
<dbReference type="PROSITE" id="PS50850">
    <property type="entry name" value="MFS"/>
    <property type="match status" value="1"/>
</dbReference>
<dbReference type="EMBL" id="PVSR01000022">
    <property type="protein sequence ID" value="PRW62946.1"/>
    <property type="molecule type" value="Genomic_DNA"/>
</dbReference>
<feature type="transmembrane region" description="Helical" evidence="6">
    <location>
        <begin position="248"/>
        <end position="267"/>
    </location>
</feature>
<name>A0A2T0GV00_ACTMO</name>
<dbReference type="Gene3D" id="1.20.1250.20">
    <property type="entry name" value="MFS general substrate transporter like domains"/>
    <property type="match status" value="1"/>
</dbReference>
<feature type="transmembrane region" description="Helical" evidence="6">
    <location>
        <begin position="279"/>
        <end position="296"/>
    </location>
</feature>
<dbReference type="SUPFAM" id="SSF103473">
    <property type="entry name" value="MFS general substrate transporter"/>
    <property type="match status" value="1"/>
</dbReference>
<dbReference type="PANTHER" id="PTHR42718:SF42">
    <property type="entry name" value="EXPORT PROTEIN"/>
    <property type="match status" value="1"/>
</dbReference>
<evidence type="ECO:0000256" key="2">
    <source>
        <dbReference type="ARBA" id="ARBA00022692"/>
    </source>
</evidence>
<feature type="region of interest" description="Disordered" evidence="5">
    <location>
        <begin position="450"/>
        <end position="478"/>
    </location>
</feature>
<evidence type="ECO:0000313" key="9">
    <source>
        <dbReference type="Proteomes" id="UP000239352"/>
    </source>
</evidence>
<feature type="transmembrane region" description="Helical" evidence="6">
    <location>
        <begin position="53"/>
        <end position="71"/>
    </location>
</feature>
<dbReference type="InParanoid" id="A0A2T0GV00"/>
<feature type="transmembrane region" description="Helical" evidence="6">
    <location>
        <begin position="168"/>
        <end position="190"/>
    </location>
</feature>
<feature type="compositionally biased region" description="Polar residues" evidence="5">
    <location>
        <begin position="457"/>
        <end position="470"/>
    </location>
</feature>
<evidence type="ECO:0000313" key="8">
    <source>
        <dbReference type="EMBL" id="PRW62946.1"/>
    </source>
</evidence>
<evidence type="ECO:0000256" key="5">
    <source>
        <dbReference type="SAM" id="MobiDB-lite"/>
    </source>
</evidence>
<feature type="domain" description="Major facilitator superfamily (MFS) profile" evidence="7">
    <location>
        <begin position="16"/>
        <end position="451"/>
    </location>
</feature>
<evidence type="ECO:0000259" key="7">
    <source>
        <dbReference type="PROSITE" id="PS50850"/>
    </source>
</evidence>
<evidence type="ECO:0000256" key="6">
    <source>
        <dbReference type="SAM" id="Phobius"/>
    </source>
</evidence>
<evidence type="ECO:0000256" key="3">
    <source>
        <dbReference type="ARBA" id="ARBA00022989"/>
    </source>
</evidence>
<keyword evidence="3 6" id="KW-1133">Transmembrane helix</keyword>
<dbReference type="InterPro" id="IPR036259">
    <property type="entry name" value="MFS_trans_sf"/>
</dbReference>
<dbReference type="AlphaFoldDB" id="A0A2T0GV00"/>
<dbReference type="InterPro" id="IPR011701">
    <property type="entry name" value="MFS"/>
</dbReference>
<comment type="subcellular location">
    <subcellularLocation>
        <location evidence="1">Cell membrane</location>
        <topology evidence="1">Multi-pass membrane protein</topology>
    </subcellularLocation>
</comment>
<feature type="transmembrane region" description="Helical" evidence="6">
    <location>
        <begin position="308"/>
        <end position="334"/>
    </location>
</feature>
<comment type="caution">
    <text evidence="8">The sequence shown here is derived from an EMBL/GenBank/DDBJ whole genome shotgun (WGS) entry which is preliminary data.</text>
</comment>
<dbReference type="CDD" id="cd17321">
    <property type="entry name" value="MFS_MMR_MDR_like"/>
    <property type="match status" value="1"/>
</dbReference>
<dbReference type="InterPro" id="IPR020846">
    <property type="entry name" value="MFS_dom"/>
</dbReference>
<dbReference type="GO" id="GO:0022857">
    <property type="term" value="F:transmembrane transporter activity"/>
    <property type="evidence" value="ECO:0007669"/>
    <property type="project" value="InterPro"/>
</dbReference>
<feature type="transmembrane region" description="Helical" evidence="6">
    <location>
        <begin position="425"/>
        <end position="446"/>
    </location>
</feature>
<dbReference type="GO" id="GO:0005886">
    <property type="term" value="C:plasma membrane"/>
    <property type="evidence" value="ECO:0007669"/>
    <property type="project" value="UniProtKB-SubCell"/>
</dbReference>
<feature type="transmembrane region" description="Helical" evidence="6">
    <location>
        <begin position="211"/>
        <end position="236"/>
    </location>
</feature>
<dbReference type="PANTHER" id="PTHR42718">
    <property type="entry name" value="MAJOR FACILITATOR SUPERFAMILY MULTIDRUG TRANSPORTER MFSC"/>
    <property type="match status" value="1"/>
</dbReference>
<accession>A0A2T0GV00</accession>
<dbReference type="RefSeq" id="WP_106114176.1">
    <property type="nucleotide sequence ID" value="NZ_PVSR01000022.1"/>
</dbReference>
<evidence type="ECO:0000256" key="1">
    <source>
        <dbReference type="ARBA" id="ARBA00004651"/>
    </source>
</evidence>
<gene>
    <name evidence="8" type="ORF">CEP50_12805</name>
</gene>
<evidence type="ECO:0000256" key="4">
    <source>
        <dbReference type="ARBA" id="ARBA00023136"/>
    </source>
</evidence>